<evidence type="ECO:0000256" key="1">
    <source>
        <dbReference type="SAM" id="Phobius"/>
    </source>
</evidence>
<reference evidence="2" key="1">
    <citation type="journal article" date="2021" name="PeerJ">
        <title>Extensive microbial diversity within the chicken gut microbiome revealed by metagenomics and culture.</title>
        <authorList>
            <person name="Gilroy R."/>
            <person name="Ravi A."/>
            <person name="Getino M."/>
            <person name="Pursley I."/>
            <person name="Horton D.L."/>
            <person name="Alikhan N.F."/>
            <person name="Baker D."/>
            <person name="Gharbi K."/>
            <person name="Hall N."/>
            <person name="Watson M."/>
            <person name="Adriaenssens E.M."/>
            <person name="Foster-Nyarko E."/>
            <person name="Jarju S."/>
            <person name="Secka A."/>
            <person name="Antonio M."/>
            <person name="Oren A."/>
            <person name="Chaudhuri R.R."/>
            <person name="La Ragione R."/>
            <person name="Hildebrand F."/>
            <person name="Pallen M.J."/>
        </authorList>
    </citation>
    <scope>NUCLEOTIDE SEQUENCE</scope>
    <source>
        <strain evidence="2">CHK192-19661</strain>
    </source>
</reference>
<dbReference type="Proteomes" id="UP000824025">
    <property type="component" value="Unassembled WGS sequence"/>
</dbReference>
<sequence length="124" mass="12879">MLDGLTASVLGAVNAASDGSYKVLEAGELLGALPAEEKTDEAGLENALRYLSERGYIDLRYSDGGTFCLCSLPKGRSYAETLRAEQSAAKPSAAPRGRWLAAFLGAFAGGFAGALAAWALSLLF</sequence>
<dbReference type="AlphaFoldDB" id="A0A9D2D7L1"/>
<keyword evidence="1" id="KW-0472">Membrane</keyword>
<name>A0A9D2D7L1_9FIRM</name>
<gene>
    <name evidence="2" type="ORF">H9726_06235</name>
</gene>
<evidence type="ECO:0000313" key="3">
    <source>
        <dbReference type="Proteomes" id="UP000824025"/>
    </source>
</evidence>
<keyword evidence="1" id="KW-1133">Transmembrane helix</keyword>
<organism evidence="2 3">
    <name type="scientific">Candidatus Borkfalkia avicola</name>
    <dbReference type="NCBI Taxonomy" id="2838503"/>
    <lineage>
        <taxon>Bacteria</taxon>
        <taxon>Bacillati</taxon>
        <taxon>Bacillota</taxon>
        <taxon>Clostridia</taxon>
        <taxon>Christensenellales</taxon>
        <taxon>Christensenellaceae</taxon>
        <taxon>Candidatus Borkfalkia</taxon>
    </lineage>
</organism>
<dbReference type="EMBL" id="DXCF01000032">
    <property type="protein sequence ID" value="HIZ10068.1"/>
    <property type="molecule type" value="Genomic_DNA"/>
</dbReference>
<comment type="caution">
    <text evidence="2">The sequence shown here is derived from an EMBL/GenBank/DDBJ whole genome shotgun (WGS) entry which is preliminary data.</text>
</comment>
<reference evidence="2" key="2">
    <citation type="submission" date="2021-04" db="EMBL/GenBank/DDBJ databases">
        <authorList>
            <person name="Gilroy R."/>
        </authorList>
    </citation>
    <scope>NUCLEOTIDE SEQUENCE</scope>
    <source>
        <strain evidence="2">CHK192-19661</strain>
    </source>
</reference>
<proteinExistence type="predicted"/>
<protein>
    <submittedName>
        <fullName evidence="2">Uncharacterized protein</fullName>
    </submittedName>
</protein>
<evidence type="ECO:0000313" key="2">
    <source>
        <dbReference type="EMBL" id="HIZ10068.1"/>
    </source>
</evidence>
<feature type="transmembrane region" description="Helical" evidence="1">
    <location>
        <begin position="99"/>
        <end position="120"/>
    </location>
</feature>
<keyword evidence="1" id="KW-0812">Transmembrane</keyword>
<accession>A0A9D2D7L1</accession>